<dbReference type="OrthoDB" id="67750at2759"/>
<evidence type="ECO:0000313" key="3">
    <source>
        <dbReference type="Proteomes" id="UP000596742"/>
    </source>
</evidence>
<proteinExistence type="predicted"/>
<dbReference type="InterPro" id="IPR037383">
    <property type="entry name" value="CCDC87"/>
</dbReference>
<dbReference type="PANTHER" id="PTHR16078:SF1">
    <property type="entry name" value="COILED-COIL DOMAIN-CONTAINING PROTEIN 87"/>
    <property type="match status" value="1"/>
</dbReference>
<comment type="caution">
    <text evidence="2">The sequence shown here is derived from an EMBL/GenBank/DDBJ whole genome shotgun (WGS) entry which is preliminary data.</text>
</comment>
<feature type="region of interest" description="Disordered" evidence="1">
    <location>
        <begin position="341"/>
        <end position="375"/>
    </location>
</feature>
<dbReference type="EMBL" id="UYJE01004170">
    <property type="protein sequence ID" value="VDI25562.1"/>
    <property type="molecule type" value="Genomic_DNA"/>
</dbReference>
<feature type="compositionally biased region" description="Basic and acidic residues" evidence="1">
    <location>
        <begin position="840"/>
        <end position="850"/>
    </location>
</feature>
<evidence type="ECO:0000313" key="2">
    <source>
        <dbReference type="EMBL" id="VDI25562.1"/>
    </source>
</evidence>
<feature type="compositionally biased region" description="Basic and acidic residues" evidence="1">
    <location>
        <begin position="765"/>
        <end position="781"/>
    </location>
</feature>
<feature type="compositionally biased region" description="Polar residues" evidence="1">
    <location>
        <begin position="816"/>
        <end position="826"/>
    </location>
</feature>
<feature type="region of interest" description="Disordered" evidence="1">
    <location>
        <begin position="424"/>
        <end position="446"/>
    </location>
</feature>
<accession>A0A8B6DX18</accession>
<sequence length="1065" mass="123086">MQVTQSVAYVYIAIRGVGWPGTKEREAGKESSYILHVAVDFLTTTMPSDSKSVEVSKWRLPTYSHKKMERPEKTDQMYTVKWPPFHNEVTKKINSVLEPLSLFTPSEQERGVFEGKQKMELERPVTPIDEEIKHQPRSVDLLAKYVRRRIAAKQDVPYLSVDDQRNLAGILMGEVNMLWPEIKTQIDDPFLSAEENCELNRRIAVHIVTVCEKLFHHYIQKAQVLNERGIFSGPANMSRLKAQLSLDADKFLNILTIRRYIVEDIRGKTHTNEDEIVYKAKPSTAAMQKQALSFKKMFEESRPKSKTVFYHRTANDEAKELLQAMPDLDTSKLMNVISELPDRELQTPSQASTTSPPMTAERVSKASGVSKEDESKQKVILKRSLSLPHLKVGENLLEELGISPSVKVDKLSEIELQMLRRQAQKKQQVSTKTTEVKPKGPQPGTREYAAEDLRRLISRGDQDDIKVEEDLPPLLQAITRHAKYDGLAERLEKQMKELEEEQRKEKEKENRPLKKPKHPQPDTVSAKLPGMDVRTSDIRVSERVCMSSITIDRFSTVYNDLKDEISPSTVKSLDKNLFLSDEIKEVYKEIMKTINTDHLNLDDDEMVMPAADKNPPWGEIDPKQWVRTPANPPKNFLGDDMFAPMTPNAERIHDHLHNPSKMSLLLVNDHLPRVMAEKNQRTYASWLQWWKSTVTSDDYMKYLSTMESDYMGVAFHFYDSDEEEGDEEDLPLPNQYMSGLGQSQALTHQEKQFIARTAHSAKQAENSERQKKMQELKKEKTKYEEGMWNVNTVFMGGLGKDPHMEEEEDTADKGQKSPQTSRSAKTLQERVAARHSAKLQVEKPTRDLSHSRASKVTSMTGTVSKMDTDRSGETTEEGPLGPQERLEKVWNALEMPDNFRLDMAIKYSSNEYYVKMNEAIERWELATELVQKREDFLGKLEKFERAASDPNRFFEKVSSGVKGSSVKRLQEAKQRSFYYKRIDHFDKEIKIQMDYMKKNFSDTVSYKGRSYEEKMKWDRIEMLYWLQEERKQNAIKYEALMRHVPYKVRQVQLDPIPILPEEKVA</sequence>
<dbReference type="PANTHER" id="PTHR16078">
    <property type="entry name" value="COILED-COIL DOMAIN-CONTAINING PROTEIN 87"/>
    <property type="match status" value="1"/>
</dbReference>
<gene>
    <name evidence="2" type="ORF">MGAL_10B050596</name>
</gene>
<dbReference type="Gene3D" id="1.20.58.1520">
    <property type="match status" value="1"/>
</dbReference>
<dbReference type="AlphaFoldDB" id="A0A8B6DX18"/>
<evidence type="ECO:0008006" key="4">
    <source>
        <dbReference type="Google" id="ProtNLM"/>
    </source>
</evidence>
<feature type="region of interest" description="Disordered" evidence="1">
    <location>
        <begin position="794"/>
        <end position="881"/>
    </location>
</feature>
<feature type="compositionally biased region" description="Basic and acidic residues" evidence="1">
    <location>
        <begin position="497"/>
        <end position="512"/>
    </location>
</feature>
<dbReference type="Proteomes" id="UP000596742">
    <property type="component" value="Unassembled WGS sequence"/>
</dbReference>
<feature type="region of interest" description="Disordered" evidence="1">
    <location>
        <begin position="755"/>
        <end position="781"/>
    </location>
</feature>
<keyword evidence="3" id="KW-1185">Reference proteome</keyword>
<feature type="compositionally biased region" description="Polar residues" evidence="1">
    <location>
        <begin position="346"/>
        <end position="357"/>
    </location>
</feature>
<name>A0A8B6DX18_MYTGA</name>
<feature type="region of interest" description="Disordered" evidence="1">
    <location>
        <begin position="497"/>
        <end position="530"/>
    </location>
</feature>
<organism evidence="2 3">
    <name type="scientific">Mytilus galloprovincialis</name>
    <name type="common">Mediterranean mussel</name>
    <dbReference type="NCBI Taxonomy" id="29158"/>
    <lineage>
        <taxon>Eukaryota</taxon>
        <taxon>Metazoa</taxon>
        <taxon>Spiralia</taxon>
        <taxon>Lophotrochozoa</taxon>
        <taxon>Mollusca</taxon>
        <taxon>Bivalvia</taxon>
        <taxon>Autobranchia</taxon>
        <taxon>Pteriomorphia</taxon>
        <taxon>Mytilida</taxon>
        <taxon>Mytiloidea</taxon>
        <taxon>Mytilidae</taxon>
        <taxon>Mytilinae</taxon>
        <taxon>Mytilus</taxon>
    </lineage>
</organism>
<protein>
    <recommendedName>
        <fullName evidence="4">Coiled-coil domain-containing protein 87</fullName>
    </recommendedName>
</protein>
<feature type="compositionally biased region" description="Polar residues" evidence="1">
    <location>
        <begin position="854"/>
        <end position="865"/>
    </location>
</feature>
<reference evidence="2" key="1">
    <citation type="submission" date="2018-11" db="EMBL/GenBank/DDBJ databases">
        <authorList>
            <person name="Alioto T."/>
            <person name="Alioto T."/>
        </authorList>
    </citation>
    <scope>NUCLEOTIDE SEQUENCE</scope>
</reference>
<evidence type="ECO:0000256" key="1">
    <source>
        <dbReference type="SAM" id="MobiDB-lite"/>
    </source>
</evidence>